<organism evidence="2 3">
    <name type="scientific">Ataeniobius toweri</name>
    <dbReference type="NCBI Taxonomy" id="208326"/>
    <lineage>
        <taxon>Eukaryota</taxon>
        <taxon>Metazoa</taxon>
        <taxon>Chordata</taxon>
        <taxon>Craniata</taxon>
        <taxon>Vertebrata</taxon>
        <taxon>Euteleostomi</taxon>
        <taxon>Actinopterygii</taxon>
        <taxon>Neopterygii</taxon>
        <taxon>Teleostei</taxon>
        <taxon>Neoteleostei</taxon>
        <taxon>Acanthomorphata</taxon>
        <taxon>Ovalentaria</taxon>
        <taxon>Atherinomorphae</taxon>
        <taxon>Cyprinodontiformes</taxon>
        <taxon>Goodeidae</taxon>
        <taxon>Ataeniobius</taxon>
    </lineage>
</organism>
<keyword evidence="3" id="KW-1185">Reference proteome</keyword>
<protein>
    <submittedName>
        <fullName evidence="2">Uncharacterized protein</fullName>
    </submittedName>
</protein>
<dbReference type="EMBL" id="JAHUTI010094954">
    <property type="protein sequence ID" value="MED6262829.1"/>
    <property type="molecule type" value="Genomic_DNA"/>
</dbReference>
<feature type="compositionally biased region" description="Polar residues" evidence="1">
    <location>
        <begin position="119"/>
        <end position="133"/>
    </location>
</feature>
<comment type="caution">
    <text evidence="2">The sequence shown here is derived from an EMBL/GenBank/DDBJ whole genome shotgun (WGS) entry which is preliminary data.</text>
</comment>
<reference evidence="2 3" key="1">
    <citation type="submission" date="2021-07" db="EMBL/GenBank/DDBJ databases">
        <authorList>
            <person name="Palmer J.M."/>
        </authorList>
    </citation>
    <scope>NUCLEOTIDE SEQUENCE [LARGE SCALE GENOMIC DNA]</scope>
    <source>
        <strain evidence="2 3">AT_MEX2019</strain>
        <tissue evidence="2">Muscle</tissue>
    </source>
</reference>
<evidence type="ECO:0000313" key="2">
    <source>
        <dbReference type="EMBL" id="MED6262829.1"/>
    </source>
</evidence>
<evidence type="ECO:0000313" key="3">
    <source>
        <dbReference type="Proteomes" id="UP001345963"/>
    </source>
</evidence>
<name>A0ABU7CLW1_9TELE</name>
<feature type="region of interest" description="Disordered" evidence="1">
    <location>
        <begin position="113"/>
        <end position="137"/>
    </location>
</feature>
<dbReference type="Proteomes" id="UP001345963">
    <property type="component" value="Unassembled WGS sequence"/>
</dbReference>
<evidence type="ECO:0000256" key="1">
    <source>
        <dbReference type="SAM" id="MobiDB-lite"/>
    </source>
</evidence>
<gene>
    <name evidence="2" type="ORF">ATANTOWER_026868</name>
</gene>
<proteinExistence type="predicted"/>
<sequence>MCLTSCHYGAGVSSQLELIKVNQEEHIGEWIPRGRCHIVLVRQVAIRPPCEYIAFHVTSFVLSSNSSFPLGFQSSASLFPKLIGELTSGFPLQISSLVPQSIIHHSPACPLSNAPPSSPSFSGKETQGSSSTRTVHKGLPTSVSVGVLNISLDTSPPRQPAILESFSDPGRNIN</sequence>
<accession>A0ABU7CLW1</accession>